<organism evidence="1 2">
    <name type="scientific">Trypanosoma brucei equiperdum</name>
    <dbReference type="NCBI Taxonomy" id="630700"/>
    <lineage>
        <taxon>Eukaryota</taxon>
        <taxon>Discoba</taxon>
        <taxon>Euglenozoa</taxon>
        <taxon>Kinetoplastea</taxon>
        <taxon>Metakinetoplastina</taxon>
        <taxon>Trypanosomatida</taxon>
        <taxon>Trypanosomatidae</taxon>
        <taxon>Trypanosoma</taxon>
    </lineage>
</organism>
<sequence length="103" mass="11021">MKATTKSGDSIVLNVSPDTGFGFAPGDIVYFSKSRHNGKVALVRGVFEGMLWFSVFPTVHEASAPEALEAAVDTATCRSKEELIRQFGWVLEDASNPTARGGS</sequence>
<protein>
    <submittedName>
        <fullName evidence="1">Uncharacterized protein</fullName>
    </submittedName>
</protein>
<comment type="caution">
    <text evidence="1">The sequence shown here is derived from an EMBL/GenBank/DDBJ whole genome shotgun (WGS) entry which is preliminary data.</text>
</comment>
<proteinExistence type="predicted"/>
<dbReference type="AlphaFoldDB" id="A0A3L6L7K5"/>
<evidence type="ECO:0000313" key="2">
    <source>
        <dbReference type="Proteomes" id="UP000266743"/>
    </source>
</evidence>
<dbReference type="EMBL" id="QSBY01000005">
    <property type="protein sequence ID" value="RHW72663.1"/>
    <property type="molecule type" value="Genomic_DNA"/>
</dbReference>
<evidence type="ECO:0000313" key="1">
    <source>
        <dbReference type="EMBL" id="RHW72663.1"/>
    </source>
</evidence>
<name>A0A3L6L7K5_9TRYP</name>
<reference evidence="1 2" key="1">
    <citation type="submission" date="2018-09" db="EMBL/GenBank/DDBJ databases">
        <title>whole genome sequence of T. equiperdum IVM-t1 strain.</title>
        <authorList>
            <person name="Suganuma K."/>
        </authorList>
    </citation>
    <scope>NUCLEOTIDE SEQUENCE [LARGE SCALE GENOMIC DNA]</scope>
    <source>
        <strain evidence="1 2">IVM-t1</strain>
    </source>
</reference>
<dbReference type="Proteomes" id="UP000266743">
    <property type="component" value="Chromosome 5"/>
</dbReference>
<gene>
    <name evidence="1" type="ORF">DPX39_050047400</name>
</gene>
<accession>A0A3L6L7K5</accession>